<evidence type="ECO:0000313" key="4">
    <source>
        <dbReference type="Proteomes" id="UP000070404"/>
    </source>
</evidence>
<keyword evidence="1" id="KW-0547">Nucleotide-binding</keyword>
<evidence type="ECO:0000256" key="2">
    <source>
        <dbReference type="ARBA" id="ARBA00022840"/>
    </source>
</evidence>
<sequence>MTKRIFSFLYVYPIISREERYMIDRARSIAISSGKGGTGKTTLTANLGIALSNEGHDVTILDGDLAMANLGIIMGVDNPPVNFLDVLKENAEAEDALYEDYGVKVVPTGFRFEEVHETLSDIDSNRVENVIEELLRQTEFLLIDVPAGMTDTTIISIAAAREMIPITNPNYSSLVDTYKTVKLANVVDTWTRGLVVNRVGRSSDLERGEIEDFFWPVSKFGSHHFGNS</sequence>
<dbReference type="SUPFAM" id="SSF52540">
    <property type="entry name" value="P-loop containing nucleoside triphosphate hydrolases"/>
    <property type="match status" value="1"/>
</dbReference>
<dbReference type="GO" id="GO:0005829">
    <property type="term" value="C:cytosol"/>
    <property type="evidence" value="ECO:0007669"/>
    <property type="project" value="TreeGrafter"/>
</dbReference>
<organism evidence="3 4">
    <name type="scientific">candidate division MSBL1 archaeon SCGC-AAA382C18</name>
    <dbReference type="NCBI Taxonomy" id="1698281"/>
    <lineage>
        <taxon>Archaea</taxon>
        <taxon>Methanobacteriati</taxon>
        <taxon>Methanobacteriota</taxon>
        <taxon>candidate division MSBL1</taxon>
    </lineage>
</organism>
<dbReference type="Gene3D" id="3.40.50.300">
    <property type="entry name" value="P-loop containing nucleotide triphosphate hydrolases"/>
    <property type="match status" value="1"/>
</dbReference>
<dbReference type="GO" id="GO:0051782">
    <property type="term" value="P:negative regulation of cell division"/>
    <property type="evidence" value="ECO:0007669"/>
    <property type="project" value="TreeGrafter"/>
</dbReference>
<proteinExistence type="predicted"/>
<dbReference type="AlphaFoldDB" id="A0A133VHG7"/>
<dbReference type="GO" id="GO:0009898">
    <property type="term" value="C:cytoplasmic side of plasma membrane"/>
    <property type="evidence" value="ECO:0007669"/>
    <property type="project" value="TreeGrafter"/>
</dbReference>
<dbReference type="Pfam" id="PF10609">
    <property type="entry name" value="ParA"/>
    <property type="match status" value="1"/>
</dbReference>
<dbReference type="Proteomes" id="UP000070404">
    <property type="component" value="Unassembled WGS sequence"/>
</dbReference>
<name>A0A133VHG7_9EURY</name>
<dbReference type="EMBL" id="LHYF01000064">
    <property type="protein sequence ID" value="KXB05879.1"/>
    <property type="molecule type" value="Genomic_DNA"/>
</dbReference>
<evidence type="ECO:0000256" key="1">
    <source>
        <dbReference type="ARBA" id="ARBA00022741"/>
    </source>
</evidence>
<protein>
    <recommendedName>
        <fullName evidence="5">AAA domain-containing protein</fullName>
    </recommendedName>
</protein>
<dbReference type="InterPro" id="IPR027417">
    <property type="entry name" value="P-loop_NTPase"/>
</dbReference>
<reference evidence="3 4" key="1">
    <citation type="journal article" date="2016" name="Sci. Rep.">
        <title>Metabolic traits of an uncultured archaeal lineage -MSBL1- from brine pools of the Red Sea.</title>
        <authorList>
            <person name="Mwirichia R."/>
            <person name="Alam I."/>
            <person name="Rashid M."/>
            <person name="Vinu M."/>
            <person name="Ba-Alawi W."/>
            <person name="Anthony Kamau A."/>
            <person name="Kamanda Ngugi D."/>
            <person name="Goker M."/>
            <person name="Klenk H.P."/>
            <person name="Bajic V."/>
            <person name="Stingl U."/>
        </authorList>
    </citation>
    <scope>NUCLEOTIDE SEQUENCE [LARGE SCALE GENOMIC DNA]</scope>
    <source>
        <strain evidence="3">SCGC-AAA382C18</strain>
    </source>
</reference>
<dbReference type="GO" id="GO:0005524">
    <property type="term" value="F:ATP binding"/>
    <property type="evidence" value="ECO:0007669"/>
    <property type="project" value="UniProtKB-KW"/>
</dbReference>
<accession>A0A133VHG7</accession>
<dbReference type="InterPro" id="IPR050625">
    <property type="entry name" value="ParA/MinD_ATPase"/>
</dbReference>
<keyword evidence="2" id="KW-0067">ATP-binding</keyword>
<dbReference type="GO" id="GO:0016887">
    <property type="term" value="F:ATP hydrolysis activity"/>
    <property type="evidence" value="ECO:0007669"/>
    <property type="project" value="TreeGrafter"/>
</dbReference>
<gene>
    <name evidence="3" type="ORF">AKJ52_02885</name>
</gene>
<comment type="caution">
    <text evidence="3">The sequence shown here is derived from an EMBL/GenBank/DDBJ whole genome shotgun (WGS) entry which is preliminary data.</text>
</comment>
<dbReference type="InterPro" id="IPR033756">
    <property type="entry name" value="YlxH/NBP35"/>
</dbReference>
<dbReference type="PANTHER" id="PTHR43384">
    <property type="entry name" value="SEPTUM SITE-DETERMINING PROTEIN MIND HOMOLOG, CHLOROPLASTIC-RELATED"/>
    <property type="match status" value="1"/>
</dbReference>
<evidence type="ECO:0008006" key="5">
    <source>
        <dbReference type="Google" id="ProtNLM"/>
    </source>
</evidence>
<evidence type="ECO:0000313" key="3">
    <source>
        <dbReference type="EMBL" id="KXB05879.1"/>
    </source>
</evidence>
<dbReference type="PANTHER" id="PTHR43384:SF10">
    <property type="entry name" value="ATPASE INVOLVED IN CHROMOSOME PARTITIONING, PARA_MIND FAMILY"/>
    <property type="match status" value="1"/>
</dbReference>
<keyword evidence="4" id="KW-1185">Reference proteome</keyword>